<accession>A0A7W9BRQ7</accession>
<reference evidence="4 5" key="1">
    <citation type="submission" date="2020-08" db="EMBL/GenBank/DDBJ databases">
        <title>Genomic Encyclopedia of Type Strains, Phase IV (KMG-IV): sequencing the most valuable type-strain genomes for metagenomic binning, comparative biology and taxonomic classification.</title>
        <authorList>
            <person name="Goeker M."/>
        </authorList>
    </citation>
    <scope>NUCLEOTIDE SEQUENCE [LARGE SCALE GENOMIC DNA]</scope>
    <source>
        <strain evidence="4 5">DSM 103336</strain>
    </source>
</reference>
<dbReference type="Proteomes" id="UP000546701">
    <property type="component" value="Unassembled WGS sequence"/>
</dbReference>
<dbReference type="EMBL" id="JACIJR010000003">
    <property type="protein sequence ID" value="MBB5728800.1"/>
    <property type="molecule type" value="Genomic_DNA"/>
</dbReference>
<feature type="domain" description="Glycosyl transferase family 1" evidence="3">
    <location>
        <begin position="496"/>
        <end position="644"/>
    </location>
</feature>
<dbReference type="InterPro" id="IPR001296">
    <property type="entry name" value="Glyco_trans_1"/>
</dbReference>
<gene>
    <name evidence="4" type="ORF">FHS99_001278</name>
</gene>
<dbReference type="InterPro" id="IPR007739">
    <property type="entry name" value="RgpF"/>
</dbReference>
<dbReference type="GO" id="GO:0016757">
    <property type="term" value="F:glycosyltransferase activity"/>
    <property type="evidence" value="ECO:0007669"/>
    <property type="project" value="UniProtKB-KW"/>
</dbReference>
<evidence type="ECO:0000313" key="5">
    <source>
        <dbReference type="Proteomes" id="UP000546701"/>
    </source>
</evidence>
<dbReference type="OrthoDB" id="9816424at2"/>
<dbReference type="SUPFAM" id="SSF53756">
    <property type="entry name" value="UDP-Glycosyltransferase/glycogen phosphorylase"/>
    <property type="match status" value="1"/>
</dbReference>
<protein>
    <submittedName>
        <fullName evidence="4">Glycosyltransferase involved in cell wall biosynthesis</fullName>
    </submittedName>
</protein>
<evidence type="ECO:0000256" key="1">
    <source>
        <dbReference type="ARBA" id="ARBA00022676"/>
    </source>
</evidence>
<dbReference type="RefSeq" id="WP_157176593.1">
    <property type="nucleotide sequence ID" value="NZ_BMJP01000002.1"/>
</dbReference>
<dbReference type="PANTHER" id="PTHR12526">
    <property type="entry name" value="GLYCOSYLTRANSFERASE"/>
    <property type="match status" value="1"/>
</dbReference>
<organism evidence="4 5">
    <name type="scientific">Sphingomonas prati</name>
    <dbReference type="NCBI Taxonomy" id="1843237"/>
    <lineage>
        <taxon>Bacteria</taxon>
        <taxon>Pseudomonadati</taxon>
        <taxon>Pseudomonadota</taxon>
        <taxon>Alphaproteobacteria</taxon>
        <taxon>Sphingomonadales</taxon>
        <taxon>Sphingomonadaceae</taxon>
        <taxon>Sphingomonas</taxon>
    </lineage>
</organism>
<dbReference type="PANTHER" id="PTHR12526:SF629">
    <property type="entry name" value="TEICHURONIC ACID BIOSYNTHESIS GLYCOSYLTRANSFERASE TUAH-RELATED"/>
    <property type="match status" value="1"/>
</dbReference>
<evidence type="ECO:0000256" key="2">
    <source>
        <dbReference type="ARBA" id="ARBA00022679"/>
    </source>
</evidence>
<keyword evidence="1" id="KW-0328">Glycosyltransferase</keyword>
<dbReference type="AlphaFoldDB" id="A0A7W9BRQ7"/>
<proteinExistence type="predicted"/>
<evidence type="ECO:0000313" key="4">
    <source>
        <dbReference type="EMBL" id="MBB5728800.1"/>
    </source>
</evidence>
<sequence>MSDDGCCTVEDVINAYDVFLGRRAESYAVCLEKVGQSIEALVRGFWNSSEFLETVLGKLMNGGDGGNRFPGNPQRKQLQWLDKILPLTESGSRELATARSWPQTYAALLADPGVVAFLLGLDLAWKPDDLLYRLGHWKDCFPNSRDSAFKGPVRARASDKATRAMPADFDAKVYSHYSDVKTGTMAPVRHYLEIGAFQNRVFNNDSLNTRRVFIRQYLDDVFYRQQRPDLRLEQDAVDDWIFYGSIMGLLPAHDFSPTYYLEAYPDLAVSGTDPFEHFQKHGRFEGRSGRFDFDEVCRPGGRPWNKELPSIAIACHEASRTGAPLLGLALLRAYQKTHNVILILVRGGELVDAFEQECVWSIDAQVSKRDAVELVRELRERFEVIGIVFNSVEAATLAEAALVSDVPSVGLIHEFASYTLPIPRMIGTVELIDLVVTPADLIAESIQEQATTYRGGRISNITVRPQGYLPREPLREIPKGDLTPANLAASLGARAGDYALVLGAGTVQMRKGTDLFIQIADQVRRKYGKPVKFVWAGHGYDPANETQYSLWLKSMIEILDLEHDLLLVPPQKQLDFLMQAADVFVLSSRMDPFPNVALDAFAADKPVICFDGATGIADAIRTHGFAGGVAPFCDVALAADLVVESLNRGDLGGRNRDIVASKFAFQDYADDIVRSLTQAQKIVDDRVRLTGEIDAIGCFDASYHEGGAILSKIAAETALKTYAARSMKGIIARNPRPGFSEGAALDGRKHLGKPGLLLEQSNGACAATHRSVDLEKAKSVPLGATTPSVLMHLHMHYPDLADEFVTLFNEANLEADVVITTSSRLGRIECEHAFLKYRGGKVSVIEGGNIGRDVVPFIQVIPPFLERKSYDVVGHFHGKQSVAASRQLGDVWRAFLTSTLIGDADNLAKVLQNFVADEKLGLLFAEDYHYVGWTKNRSFAVDLAKRLTPEPNIPNEPVFPIGTMFWARPDALQAIWNDQDCLGDLPGEPLPYDGSVLHAFERMIPSIVEAAGYEWMTVHRNGKGW</sequence>
<dbReference type="CDD" id="cd03801">
    <property type="entry name" value="GT4_PimA-like"/>
    <property type="match status" value="1"/>
</dbReference>
<dbReference type="Pfam" id="PF00534">
    <property type="entry name" value="Glycos_transf_1"/>
    <property type="match status" value="1"/>
</dbReference>
<keyword evidence="5" id="KW-1185">Reference proteome</keyword>
<evidence type="ECO:0000259" key="3">
    <source>
        <dbReference type="Pfam" id="PF00534"/>
    </source>
</evidence>
<dbReference type="Gene3D" id="3.40.50.2000">
    <property type="entry name" value="Glycogen Phosphorylase B"/>
    <property type="match status" value="2"/>
</dbReference>
<name>A0A7W9BRQ7_9SPHN</name>
<dbReference type="Pfam" id="PF05045">
    <property type="entry name" value="RgpF"/>
    <property type="match status" value="1"/>
</dbReference>
<comment type="caution">
    <text evidence="4">The sequence shown here is derived from an EMBL/GenBank/DDBJ whole genome shotgun (WGS) entry which is preliminary data.</text>
</comment>
<keyword evidence="2 4" id="KW-0808">Transferase</keyword>